<evidence type="ECO:0000256" key="4">
    <source>
        <dbReference type="ARBA" id="ARBA00022840"/>
    </source>
</evidence>
<keyword evidence="2" id="KW-0547">Nucleotide-binding</keyword>
<keyword evidence="6" id="KW-0175">Coiled coil</keyword>
<feature type="region of interest" description="Disordered" evidence="7">
    <location>
        <begin position="376"/>
        <end position="399"/>
    </location>
</feature>
<dbReference type="InterPro" id="IPR056027">
    <property type="entry name" value="DUF7608"/>
</dbReference>
<dbReference type="GO" id="GO:0005741">
    <property type="term" value="C:mitochondrial outer membrane"/>
    <property type="evidence" value="ECO:0007669"/>
    <property type="project" value="UniProtKB-SubCell"/>
</dbReference>
<feature type="region of interest" description="Disordered" evidence="7">
    <location>
        <begin position="1"/>
        <end position="81"/>
    </location>
</feature>
<dbReference type="Pfam" id="PF24581">
    <property type="entry name" value="DUF7608"/>
    <property type="match status" value="1"/>
</dbReference>
<feature type="region of interest" description="Disordered" evidence="7">
    <location>
        <begin position="475"/>
        <end position="500"/>
    </location>
</feature>
<feature type="compositionally biased region" description="Basic and acidic residues" evidence="7">
    <location>
        <begin position="482"/>
        <end position="492"/>
    </location>
</feature>
<dbReference type="OrthoDB" id="39734at2759"/>
<dbReference type="PANTHER" id="PTHR45644">
    <property type="entry name" value="AAA ATPASE, PUTATIVE (AFU_ORTHOLOGUE AFUA_2G12920)-RELATED-RELATED"/>
    <property type="match status" value="1"/>
</dbReference>
<dbReference type="SUPFAM" id="SSF52540">
    <property type="entry name" value="P-loop containing nucleoside triphosphate hydrolases"/>
    <property type="match status" value="1"/>
</dbReference>
<feature type="compositionally biased region" description="Basic and acidic residues" evidence="7">
    <location>
        <begin position="59"/>
        <end position="70"/>
    </location>
</feature>
<feature type="coiled-coil region" evidence="6">
    <location>
        <begin position="780"/>
        <end position="814"/>
    </location>
</feature>
<evidence type="ECO:0000256" key="1">
    <source>
        <dbReference type="ARBA" id="ARBA00004572"/>
    </source>
</evidence>
<evidence type="ECO:0000256" key="3">
    <source>
        <dbReference type="ARBA" id="ARBA00022787"/>
    </source>
</evidence>
<feature type="region of interest" description="Disordered" evidence="7">
    <location>
        <begin position="206"/>
        <end position="232"/>
    </location>
</feature>
<dbReference type="Proteomes" id="UP000265663">
    <property type="component" value="Unassembled WGS sequence"/>
</dbReference>
<evidence type="ECO:0000313" key="9">
    <source>
        <dbReference type="EMBL" id="RMZ74353.1"/>
    </source>
</evidence>
<dbReference type="InterPro" id="IPR041569">
    <property type="entry name" value="AAA_lid_3"/>
</dbReference>
<dbReference type="GO" id="GO:0005524">
    <property type="term" value="F:ATP binding"/>
    <property type="evidence" value="ECO:0007669"/>
    <property type="project" value="UniProtKB-KW"/>
</dbReference>
<reference evidence="9 10" key="1">
    <citation type="journal article" date="2014" name="PLoS ONE">
        <title>De novo Genome Assembly of the Fungal Plant Pathogen Pyrenophora semeniperda.</title>
        <authorList>
            <person name="Soliai M.M."/>
            <person name="Meyer S.E."/>
            <person name="Udall J.A."/>
            <person name="Elzinga D.E."/>
            <person name="Hermansen R.A."/>
            <person name="Bodily P.M."/>
            <person name="Hart A.A."/>
            <person name="Coleman C.E."/>
        </authorList>
    </citation>
    <scope>NUCLEOTIDE SEQUENCE [LARGE SCALE GENOMIC DNA]</scope>
    <source>
        <strain evidence="9 10">CCB06</strain>
        <tissue evidence="9">Mycelium</tissue>
    </source>
</reference>
<keyword evidence="3" id="KW-0472">Membrane</keyword>
<feature type="compositionally biased region" description="Polar residues" evidence="7">
    <location>
        <begin position="388"/>
        <end position="399"/>
    </location>
</feature>
<dbReference type="InterPro" id="IPR003593">
    <property type="entry name" value="AAA+_ATPase"/>
</dbReference>
<dbReference type="InterPro" id="IPR003960">
    <property type="entry name" value="ATPase_AAA_CS"/>
</dbReference>
<dbReference type="PANTHER" id="PTHR45644:SF56">
    <property type="entry name" value="AAA ATPASE, PUTATIVE (AFU_ORTHOLOGUE AFUA_2G12920)-RELATED"/>
    <property type="match status" value="1"/>
</dbReference>
<dbReference type="Gene3D" id="3.40.50.300">
    <property type="entry name" value="P-loop containing nucleotide triphosphate hydrolases"/>
    <property type="match status" value="1"/>
</dbReference>
<sequence>MALPPSPILGVPSTSGSRLVRGRRYPWTPRLRTLHTTRPLAQASNPPPAPNSTPADQDGANKTDRDKAAATDEPADGTVALDDAEVLAQKLQRSRETSRRYSAALRRQQRGKKANGLSPVHLPDWFLKKRVLRRQDVSGDSHHAKSPTLLSVVVTHAESGEQAVCTVPAGFDPDTTHILSRLVRGLWSWRLDDNEKHKVEQYLEGKSGLQNEKATPKPCPPDNEPVASADGGHKHDALAESLATWTRFEETLRKRDAAKISKESTSGRISPLVTAEIRATMAASLASLQPALGNSFPATKTNLILHSPTTEHEAWIDACVKSSAFELGSDVIVLEAQDLAQLAGDYLGEGAESSPRSIRSLGYETHRLDFKGYKEDAEDTATEDETDWSQPPSVDQSGPNPVLPFITLTSVYQLAAQYRKGAQIVPANQYGASTGAANDDSGRTPSQGELQLEDIKLATFLEALIDSNDIKQSRGIIGNDISHPRNPPDRQPKSSKGPGFFDYSLAQGGAHLELNSTLPATARPKIDLVINIGSSSADIQIPTKSRVIYVKDFKEMNATYHGGRIIQKLEELVRKRRVAGESIMIVGSTCSRELTPELTTSGVCGLQSENETGVFRCIVIAADSSNSTALKGSVLSLVHATRPADPLPEEKNKFRRINLIHIQDMLRALDPCAAASISDMDLSPARFHQWAPIFSDSAFKRVLTYDEVHRVALTALGLLITSPKSNSDASKKAPAQLSWAHVALAMGLLRASDATKFAYFNMVATMPKQSKNMFYVPEGKTEADLAKKRMEEKARQHQQNMQRMAAAATKWEKRLLPGIVDPDQIKTTFDQVHVPIETVDSIRTITSLSLLRPEAFSYGILATEKISGALLYGPPGTGKTLLAKAVAKESGSTVLEVSGTQIMDKYVGEGEKNVSAIFSLARKLSPCIVFLDEADAVFASRDAMQERTSHRNILNQFLKEWDGLNDLSVFVMVATNRPFDLDDAVIRRLPRRLLVDLPTQADRKEILRIHLKGEQLDGSVDLDDIAKRTPFYSGSDLKNISVSAALACVKEENEQVVKAATEIVAGNDVMAATFEPTTSSPESTTVEQPPQPKAALHLIPGQSYNFPEKRVLHARHFDKALQEISASISENMSSLNAIKKFDEQYGDHKGNKRRKDFGFGVMGERNENAARVASLPPSAYPPMSNH</sequence>
<comment type="subcellular location">
    <subcellularLocation>
        <location evidence="1">Mitochondrion outer membrane</location>
        <topology evidence="1">Single-pass membrane protein</topology>
    </subcellularLocation>
</comment>
<dbReference type="InterPro" id="IPR003959">
    <property type="entry name" value="ATPase_AAA_core"/>
</dbReference>
<feature type="domain" description="AAA+ ATPase" evidence="8">
    <location>
        <begin position="865"/>
        <end position="999"/>
    </location>
</feature>
<dbReference type="Pfam" id="PF17862">
    <property type="entry name" value="AAA_lid_3"/>
    <property type="match status" value="1"/>
</dbReference>
<feature type="compositionally biased region" description="Acidic residues" evidence="7">
    <location>
        <begin position="376"/>
        <end position="387"/>
    </location>
</feature>
<dbReference type="GO" id="GO:0016887">
    <property type="term" value="F:ATP hydrolysis activity"/>
    <property type="evidence" value="ECO:0007669"/>
    <property type="project" value="InterPro"/>
</dbReference>
<evidence type="ECO:0000256" key="2">
    <source>
        <dbReference type="ARBA" id="ARBA00022741"/>
    </source>
</evidence>
<dbReference type="InterPro" id="IPR051701">
    <property type="entry name" value="Mito_OM_Translocase_MSP1"/>
</dbReference>
<dbReference type="InterPro" id="IPR027417">
    <property type="entry name" value="P-loop_NTPase"/>
</dbReference>
<organism evidence="9 10">
    <name type="scientific">Pyrenophora seminiperda CCB06</name>
    <dbReference type="NCBI Taxonomy" id="1302712"/>
    <lineage>
        <taxon>Eukaryota</taxon>
        <taxon>Fungi</taxon>
        <taxon>Dikarya</taxon>
        <taxon>Ascomycota</taxon>
        <taxon>Pezizomycotina</taxon>
        <taxon>Dothideomycetes</taxon>
        <taxon>Pleosporomycetidae</taxon>
        <taxon>Pleosporales</taxon>
        <taxon>Pleosporineae</taxon>
        <taxon>Pleosporaceae</taxon>
        <taxon>Pyrenophora</taxon>
    </lineage>
</organism>
<evidence type="ECO:0000256" key="5">
    <source>
        <dbReference type="ARBA" id="ARBA00023128"/>
    </source>
</evidence>
<evidence type="ECO:0000313" key="10">
    <source>
        <dbReference type="Proteomes" id="UP000265663"/>
    </source>
</evidence>
<dbReference type="SMART" id="SM00382">
    <property type="entry name" value="AAA"/>
    <property type="match status" value="1"/>
</dbReference>
<name>A0A3M7MIM7_9PLEO</name>
<feature type="compositionally biased region" description="Low complexity" evidence="7">
    <location>
        <begin position="26"/>
        <end position="44"/>
    </location>
</feature>
<proteinExistence type="predicted"/>
<gene>
    <name evidence="9" type="ORF">GMOD_00003378</name>
</gene>
<dbReference type="AlphaFoldDB" id="A0A3M7MIM7"/>
<evidence type="ECO:0000256" key="6">
    <source>
        <dbReference type="SAM" id="Coils"/>
    </source>
</evidence>
<accession>A0A3M7MIM7</accession>
<evidence type="ECO:0000259" key="8">
    <source>
        <dbReference type="SMART" id="SM00382"/>
    </source>
</evidence>
<keyword evidence="10" id="KW-1185">Reference proteome</keyword>
<dbReference type="EMBL" id="KE747844">
    <property type="protein sequence ID" value="RMZ74353.1"/>
    <property type="molecule type" value="Genomic_DNA"/>
</dbReference>
<dbReference type="Pfam" id="PF00004">
    <property type="entry name" value="AAA"/>
    <property type="match status" value="1"/>
</dbReference>
<evidence type="ECO:0000256" key="7">
    <source>
        <dbReference type="SAM" id="MobiDB-lite"/>
    </source>
</evidence>
<keyword evidence="5" id="KW-0496">Mitochondrion</keyword>
<dbReference type="PROSITE" id="PS00674">
    <property type="entry name" value="AAA"/>
    <property type="match status" value="1"/>
</dbReference>
<keyword evidence="3" id="KW-1000">Mitochondrion outer membrane</keyword>
<dbReference type="Gene3D" id="1.10.8.60">
    <property type="match status" value="1"/>
</dbReference>
<keyword evidence="4" id="KW-0067">ATP-binding</keyword>
<protein>
    <submittedName>
        <fullName evidence="9">Mitochondrial AAA ATPase</fullName>
    </submittedName>
</protein>